<proteinExistence type="inferred from homology"/>
<keyword evidence="11 14" id="KW-0862">Zinc</keyword>
<dbReference type="STRING" id="341454.A0A4S2MX18"/>
<comment type="cofactor">
    <cofactor evidence="14 16">
        <name>Zn(2+)</name>
        <dbReference type="ChEBI" id="CHEBI:29105"/>
    </cofactor>
    <text evidence="14 16">Binds 1 zinc ion per subunit.</text>
</comment>
<keyword evidence="12" id="KW-0007">Acetylation</keyword>
<dbReference type="Pfam" id="PF03571">
    <property type="entry name" value="Peptidase_M49"/>
    <property type="match status" value="1"/>
</dbReference>
<evidence type="ECO:0000256" key="6">
    <source>
        <dbReference type="ARBA" id="ARBA00022438"/>
    </source>
</evidence>
<dbReference type="InterPro" id="IPR005317">
    <property type="entry name" value="Dipeptidyl-peptase3"/>
</dbReference>
<keyword evidence="7 14" id="KW-0963">Cytoplasm</keyword>
<keyword evidence="6 14" id="KW-0031">Aminopeptidase</keyword>
<dbReference type="GO" id="GO:0008239">
    <property type="term" value="F:dipeptidyl-peptidase activity"/>
    <property type="evidence" value="ECO:0007669"/>
    <property type="project" value="UniProtKB-UniRule"/>
</dbReference>
<gene>
    <name evidence="17" type="ORF">EX30DRAFT_395691</name>
</gene>
<evidence type="ECO:0000256" key="1">
    <source>
        <dbReference type="ARBA" id="ARBA00001336"/>
    </source>
</evidence>
<evidence type="ECO:0000256" key="8">
    <source>
        <dbReference type="ARBA" id="ARBA00022670"/>
    </source>
</evidence>
<evidence type="ECO:0000256" key="2">
    <source>
        <dbReference type="ARBA" id="ARBA00004496"/>
    </source>
</evidence>
<keyword evidence="8 14" id="KW-0645">Protease</keyword>
<evidence type="ECO:0000256" key="11">
    <source>
        <dbReference type="ARBA" id="ARBA00022833"/>
    </source>
</evidence>
<sequence length="690" mass="77819">MSGTDHLLADSPPTISKLEIAEVFKTLKPEEKLYAHHISRAAVLGSRITLRQVSPESETIFDLIIAIHKAVDGNYKELAEKTGISEDDVKYWVEYAAGILGNLGNYKSFGDQKFIPRISRDALEKLSGVCEPASKLFSTVANAIYSTEPASTTLLGYPDEGHVSSYYPDSPDISKDEINAVQNICVENGVYVEHTRLKKVSDKEFTLLIASVTKEPKEGTKTEYKLPNGGTLKLQYGDYSDELKNIAEESKKASETALTDLEKTMWQQYVESWEEGSLEAHREAQKTWVKDTGPVVETNIGFIETYRDPRGVRAEWEGFVAVVNKEQTEKFGELVRRAGDFIPRLPWGKEFEKDKFLKPDFTSLEVLTFAGSGIPAGINIPNYDDIRQNLGFKNVSLGNVLSAKAPNEKTTFIREEDLELYDKLRGAAFEVQVGIHELLGHGTGKLLQETSPGQFNFDPSHPPFNPVTKRPVDTWYKPGETWGGVFKSIAASYEECRAECVAMYLCAQAEILKIFGYTDTTNIKAEDVLFVSYLQMARAGLLALEYWDPKYRKWGQGHMQARFSILQTFLKAENDFCTFQHTKDDYSDLTIVINRDKIKSVGVPAVGDYLLKLHVYKSTADKDRGEKLYDEMTSVSEEMAKYREVVMEKRLPRKQFVMANTVINDKGEVELKEYEATPEGLIQSYVDRHV</sequence>
<evidence type="ECO:0000256" key="5">
    <source>
        <dbReference type="ARBA" id="ARBA00014713"/>
    </source>
</evidence>
<accession>A0A4S2MX18</accession>
<evidence type="ECO:0000256" key="7">
    <source>
        <dbReference type="ARBA" id="ARBA00022490"/>
    </source>
</evidence>
<dbReference type="OrthoDB" id="4694525at2759"/>
<feature type="active site" evidence="15">
    <location>
        <position position="437"/>
    </location>
</feature>
<dbReference type="AlphaFoldDB" id="A0A4S2MX18"/>
<dbReference type="GO" id="GO:0008270">
    <property type="term" value="F:zinc ion binding"/>
    <property type="evidence" value="ECO:0007669"/>
    <property type="project" value="UniProtKB-ARBA"/>
</dbReference>
<keyword evidence="18" id="KW-1185">Reference proteome</keyword>
<comment type="catalytic activity">
    <reaction evidence="1 14">
        <text>Release of an N-terminal dipeptide from a peptide comprising four or more residues, with broad specificity. Also acts on dipeptidyl 2-naphthylamides.</text>
        <dbReference type="EC" id="3.4.14.4"/>
    </reaction>
</comment>
<evidence type="ECO:0000256" key="12">
    <source>
        <dbReference type="ARBA" id="ARBA00022990"/>
    </source>
</evidence>
<dbReference type="EMBL" id="ML220120">
    <property type="protein sequence ID" value="TGZ81181.1"/>
    <property type="molecule type" value="Genomic_DNA"/>
</dbReference>
<dbReference type="GO" id="GO:0008235">
    <property type="term" value="F:metalloexopeptidase activity"/>
    <property type="evidence" value="ECO:0007669"/>
    <property type="project" value="InterPro"/>
</dbReference>
<evidence type="ECO:0000313" key="18">
    <source>
        <dbReference type="Proteomes" id="UP000298138"/>
    </source>
</evidence>
<dbReference type="InterPro" id="IPR039461">
    <property type="entry name" value="Peptidase_M49"/>
</dbReference>
<evidence type="ECO:0000256" key="14">
    <source>
        <dbReference type="PIRNR" id="PIRNR007828"/>
    </source>
</evidence>
<name>A0A4S2MX18_9PEZI</name>
<dbReference type="Proteomes" id="UP000298138">
    <property type="component" value="Unassembled WGS sequence"/>
</dbReference>
<feature type="binding site" evidence="16">
    <location>
        <position position="495"/>
    </location>
    <ligand>
        <name>Zn(2+)</name>
        <dbReference type="ChEBI" id="CHEBI:29105"/>
        <note>catalytic</note>
    </ligand>
</feature>
<dbReference type="FunFam" id="3.30.540.30:FF:000002">
    <property type="entry name" value="Dipeptidyl peptidase 3"/>
    <property type="match status" value="1"/>
</dbReference>
<dbReference type="PANTHER" id="PTHR23422:SF11">
    <property type="entry name" value="DIPEPTIDYL PEPTIDASE 3"/>
    <property type="match status" value="1"/>
</dbReference>
<dbReference type="GO" id="GO:0005737">
    <property type="term" value="C:cytoplasm"/>
    <property type="evidence" value="ECO:0007669"/>
    <property type="project" value="UniProtKB-SubCell"/>
</dbReference>
<dbReference type="FunFam" id="3.30.540.30:FF:000001">
    <property type="entry name" value="Dipeptidyl peptidase 3"/>
    <property type="match status" value="1"/>
</dbReference>
<organism evidence="17 18">
    <name type="scientific">Ascodesmis nigricans</name>
    <dbReference type="NCBI Taxonomy" id="341454"/>
    <lineage>
        <taxon>Eukaryota</taxon>
        <taxon>Fungi</taxon>
        <taxon>Dikarya</taxon>
        <taxon>Ascomycota</taxon>
        <taxon>Pezizomycotina</taxon>
        <taxon>Pezizomycetes</taxon>
        <taxon>Pezizales</taxon>
        <taxon>Ascodesmidaceae</taxon>
        <taxon>Ascodesmis</taxon>
    </lineage>
</organism>
<reference evidence="17 18" key="1">
    <citation type="submission" date="2019-04" db="EMBL/GenBank/DDBJ databases">
        <title>Comparative genomics and transcriptomics to analyze fruiting body development in filamentous ascomycetes.</title>
        <authorList>
            <consortium name="DOE Joint Genome Institute"/>
            <person name="Lutkenhaus R."/>
            <person name="Traeger S."/>
            <person name="Breuer J."/>
            <person name="Kuo A."/>
            <person name="Lipzen A."/>
            <person name="Pangilinan J."/>
            <person name="Dilworth D."/>
            <person name="Sandor L."/>
            <person name="Poggeler S."/>
            <person name="Barry K."/>
            <person name="Grigoriev I.V."/>
            <person name="Nowrousian M."/>
        </authorList>
    </citation>
    <scope>NUCLEOTIDE SEQUENCE [LARGE SCALE GENOMIC DNA]</scope>
    <source>
        <strain evidence="17 18">CBS 389.68</strain>
    </source>
</reference>
<dbReference type="EC" id="3.4.14.4" evidence="4 14"/>
<comment type="similarity">
    <text evidence="3 14">Belongs to the peptidase M49 family.</text>
</comment>
<keyword evidence="10 14" id="KW-0378">Hydrolase</keyword>
<evidence type="ECO:0000256" key="10">
    <source>
        <dbReference type="ARBA" id="ARBA00022801"/>
    </source>
</evidence>
<comment type="subcellular location">
    <subcellularLocation>
        <location evidence="2">Cytoplasm</location>
    </subcellularLocation>
</comment>
<feature type="binding site" evidence="16">
    <location>
        <position position="441"/>
    </location>
    <ligand>
        <name>Zn(2+)</name>
        <dbReference type="ChEBI" id="CHEBI:29105"/>
        <note>catalytic</note>
    </ligand>
</feature>
<dbReference type="FunFam" id="3.30.540.30:FF:000003">
    <property type="entry name" value="Dipeptidyl peptidase 3"/>
    <property type="match status" value="1"/>
</dbReference>
<evidence type="ECO:0000313" key="17">
    <source>
        <dbReference type="EMBL" id="TGZ81181.1"/>
    </source>
</evidence>
<evidence type="ECO:0000256" key="15">
    <source>
        <dbReference type="PIRSR" id="PIRSR007828-1"/>
    </source>
</evidence>
<dbReference type="InParanoid" id="A0A4S2MX18"/>
<feature type="binding site" evidence="16">
    <location>
        <position position="436"/>
    </location>
    <ligand>
        <name>Zn(2+)</name>
        <dbReference type="ChEBI" id="CHEBI:29105"/>
        <note>catalytic</note>
    </ligand>
</feature>
<dbReference type="PIRSF" id="PIRSF007828">
    <property type="entry name" value="Dipeptidyl-peptidase_III"/>
    <property type="match status" value="1"/>
</dbReference>
<keyword evidence="13 14" id="KW-0482">Metalloprotease</keyword>
<keyword evidence="9 14" id="KW-0479">Metal-binding</keyword>
<evidence type="ECO:0000256" key="9">
    <source>
        <dbReference type="ARBA" id="ARBA00022723"/>
    </source>
</evidence>
<dbReference type="PANTHER" id="PTHR23422">
    <property type="entry name" value="DIPEPTIDYL PEPTIDASE III-RELATED"/>
    <property type="match status" value="1"/>
</dbReference>
<dbReference type="GO" id="GO:0006508">
    <property type="term" value="P:proteolysis"/>
    <property type="evidence" value="ECO:0007669"/>
    <property type="project" value="UniProtKB-KW"/>
</dbReference>
<dbReference type="FunCoup" id="A0A4S2MX18">
    <property type="interactions" value="645"/>
</dbReference>
<protein>
    <recommendedName>
        <fullName evidence="5 14">Dipeptidyl peptidase 3</fullName>
        <ecNumber evidence="4 14">3.4.14.4</ecNumber>
    </recommendedName>
    <alternativeName>
        <fullName evidence="14">Dipeptidyl aminopeptidase III</fullName>
    </alternativeName>
    <alternativeName>
        <fullName evidence="14">Dipeptidyl peptidase III</fullName>
    </alternativeName>
</protein>
<evidence type="ECO:0000256" key="4">
    <source>
        <dbReference type="ARBA" id="ARBA00012063"/>
    </source>
</evidence>
<evidence type="ECO:0000256" key="3">
    <source>
        <dbReference type="ARBA" id="ARBA00010200"/>
    </source>
</evidence>
<evidence type="ECO:0000256" key="16">
    <source>
        <dbReference type="PIRSR" id="PIRSR007828-2"/>
    </source>
</evidence>
<dbReference type="GO" id="GO:0004177">
    <property type="term" value="F:aminopeptidase activity"/>
    <property type="evidence" value="ECO:0007669"/>
    <property type="project" value="UniProtKB-KW"/>
</dbReference>
<dbReference type="Gene3D" id="3.30.540.30">
    <property type="match status" value="3"/>
</dbReference>
<evidence type="ECO:0000256" key="13">
    <source>
        <dbReference type="ARBA" id="ARBA00023049"/>
    </source>
</evidence>